<dbReference type="AlphaFoldDB" id="A0A744CBX9"/>
<dbReference type="InterPro" id="IPR050228">
    <property type="entry name" value="Carboxylesterase_BioH"/>
</dbReference>
<dbReference type="PANTHER" id="PTHR43194:SF5">
    <property type="entry name" value="PIMELOYL-[ACYL-CARRIER PROTEIN] METHYL ESTER ESTERASE"/>
    <property type="match status" value="1"/>
</dbReference>
<protein>
    <submittedName>
        <fullName evidence="1">Esterase</fullName>
    </submittedName>
</protein>
<sequence>MSSEAATAKHAWQNEVIVLRRVRAFHIGGLAVDLQGLPLRDIGTVPGEPPRRSDPNGRYQVGQLYAQHFELAHPIYRIPVLFWHGGGMTGVTWEDTPDGRAGWHDYFMRRGFDTCVSDAVERGRASWAPWPDITPHAPEHRTLDQAWSLFRIGPDGGFRSGVAHPGSRFPFHCADHLARQFVARWTCNTRLTVNAYGELLHHFGRSIIIAHSEGARHAAQLAAVMPGAIAAVVLIEPAGAPVLSAHAASQAAGVPHLVVWGDYFGQSELWRRYRRSAESWLAQVRAAGGYVETLDLPAVGIMGNTHLLMMDDNASDIAALAADWVQGQMVQK</sequence>
<comment type="caution">
    <text evidence="1">The sequence shown here is derived from an EMBL/GenBank/DDBJ whole genome shotgun (WGS) entry which is preliminary data.</text>
</comment>
<reference evidence="1" key="2">
    <citation type="submission" date="2020-02" db="EMBL/GenBank/DDBJ databases">
        <authorList>
            <consortium name="NCBI Pathogen Detection Project"/>
        </authorList>
    </citation>
    <scope>NUCLEOTIDE SEQUENCE</scope>
    <source>
        <strain evidence="1">MA.CCC_P4</strain>
    </source>
</reference>
<dbReference type="EMBL" id="DAAUQJ010000006">
    <property type="protein sequence ID" value="HAF2412802.1"/>
    <property type="molecule type" value="Genomic_DNA"/>
</dbReference>
<name>A0A744CBX9_SALER</name>
<evidence type="ECO:0000313" key="1">
    <source>
        <dbReference type="EMBL" id="HAF2412802.1"/>
    </source>
</evidence>
<organism evidence="1">
    <name type="scientific">Salmonella enterica</name>
    <name type="common">Salmonella choleraesuis</name>
    <dbReference type="NCBI Taxonomy" id="28901"/>
    <lineage>
        <taxon>Bacteria</taxon>
        <taxon>Pseudomonadati</taxon>
        <taxon>Pseudomonadota</taxon>
        <taxon>Gammaproteobacteria</taxon>
        <taxon>Enterobacterales</taxon>
        <taxon>Enterobacteriaceae</taxon>
        <taxon>Salmonella</taxon>
    </lineage>
</organism>
<dbReference type="PANTHER" id="PTHR43194">
    <property type="entry name" value="HYDROLASE ALPHA/BETA FOLD FAMILY"/>
    <property type="match status" value="1"/>
</dbReference>
<proteinExistence type="predicted"/>
<dbReference type="SUPFAM" id="SSF53474">
    <property type="entry name" value="alpha/beta-Hydrolases"/>
    <property type="match status" value="1"/>
</dbReference>
<dbReference type="Gene3D" id="3.40.50.1820">
    <property type="entry name" value="alpha/beta hydrolase"/>
    <property type="match status" value="1"/>
</dbReference>
<dbReference type="InterPro" id="IPR029058">
    <property type="entry name" value="AB_hydrolase_fold"/>
</dbReference>
<reference evidence="1" key="1">
    <citation type="journal article" date="2018" name="Genome Biol.">
        <title>SKESA: strategic k-mer extension for scrupulous assemblies.</title>
        <authorList>
            <person name="Souvorov A."/>
            <person name="Agarwala R."/>
            <person name="Lipman D.J."/>
        </authorList>
    </citation>
    <scope>NUCLEOTIDE SEQUENCE</scope>
    <source>
        <strain evidence="1">MA.CCC_P4</strain>
    </source>
</reference>
<accession>A0A744CBX9</accession>
<gene>
    <name evidence="1" type="ORF">G8N70_003139</name>
</gene>